<dbReference type="InterPro" id="IPR007624">
    <property type="entry name" value="RNA_pol_sigma70_r3"/>
</dbReference>
<dbReference type="PROSITE" id="PS00715">
    <property type="entry name" value="SIGMA70_1"/>
    <property type="match status" value="1"/>
</dbReference>
<dbReference type="Pfam" id="PF04542">
    <property type="entry name" value="Sigma70_r2"/>
    <property type="match status" value="1"/>
</dbReference>
<evidence type="ECO:0000256" key="2">
    <source>
        <dbReference type="ARBA" id="ARBA00023082"/>
    </source>
</evidence>
<reference evidence="6 7" key="1">
    <citation type="submission" date="2024-03" db="EMBL/GenBank/DDBJ databases">
        <title>Human intestinal bacterial collection.</title>
        <authorList>
            <person name="Pauvert C."/>
            <person name="Hitch T.C.A."/>
            <person name="Clavel T."/>
        </authorList>
    </citation>
    <scope>NUCLEOTIDE SEQUENCE [LARGE SCALE GENOMIC DNA]</scope>
    <source>
        <strain evidence="6 7">CLA-AA-H78B</strain>
    </source>
</reference>
<keyword evidence="1" id="KW-0805">Transcription regulation</keyword>
<keyword evidence="2" id="KW-0731">Sigma factor</keyword>
<dbReference type="Pfam" id="PF04545">
    <property type="entry name" value="Sigma70_r4"/>
    <property type="match status" value="1"/>
</dbReference>
<dbReference type="SUPFAM" id="SSF88659">
    <property type="entry name" value="Sigma3 and sigma4 domains of RNA polymerase sigma factors"/>
    <property type="match status" value="2"/>
</dbReference>
<dbReference type="Gene3D" id="1.10.10.10">
    <property type="entry name" value="Winged helix-like DNA-binding domain superfamily/Winged helix DNA-binding domain"/>
    <property type="match status" value="2"/>
</dbReference>
<keyword evidence="4" id="KW-0804">Transcription</keyword>
<evidence type="ECO:0000256" key="4">
    <source>
        <dbReference type="ARBA" id="ARBA00023163"/>
    </source>
</evidence>
<evidence type="ECO:0000256" key="3">
    <source>
        <dbReference type="ARBA" id="ARBA00023125"/>
    </source>
</evidence>
<dbReference type="InterPro" id="IPR000943">
    <property type="entry name" value="RNA_pol_sigma70"/>
</dbReference>
<sequence length="249" mass="28807">MDDVMGLIDRAHHGDERARAQLVEQNMGLVWSIVRRFSGRGTENEDLFQIGAIGLMKAIDKFDCSFEVRFSTYAVPMIMGEIKRFLRDDGLVKVSRTLKENGWKIRRETENYRNRWGREPTLEELAEATALSREEIVESLDAGLEVESIDRTYSQEDGSEISLLDRIDSRNAGERVSAGDREKEALLNRVVLEQLLEELPESERKLIIWRYLQEQTQTKVAERMGISQVQVSRMEKRILKTMRERLEGG</sequence>
<dbReference type="EMBL" id="JBBMFC010000025">
    <property type="protein sequence ID" value="MEQ2579699.1"/>
    <property type="molecule type" value="Genomic_DNA"/>
</dbReference>
<keyword evidence="7" id="KW-1185">Reference proteome</keyword>
<organism evidence="6 7">
    <name type="scientific">Hominiventricola aquisgranensis</name>
    <dbReference type="NCBI Taxonomy" id="3133164"/>
    <lineage>
        <taxon>Bacteria</taxon>
        <taxon>Bacillati</taxon>
        <taxon>Bacillota</taxon>
        <taxon>Clostridia</taxon>
        <taxon>Lachnospirales</taxon>
        <taxon>Lachnospiraceae</taxon>
        <taxon>Hominiventricola</taxon>
    </lineage>
</organism>
<proteinExistence type="predicted"/>
<dbReference type="PIRSF" id="PIRSF000770">
    <property type="entry name" value="RNA_pol_sigma-SigE/K"/>
    <property type="match status" value="1"/>
</dbReference>
<evidence type="ECO:0000313" key="6">
    <source>
        <dbReference type="EMBL" id="MEQ2579699.1"/>
    </source>
</evidence>
<accession>A0ABV1I3C5</accession>
<evidence type="ECO:0000259" key="5">
    <source>
        <dbReference type="PROSITE" id="PS00715"/>
    </source>
</evidence>
<name>A0ABV1I3C5_9FIRM</name>
<dbReference type="NCBIfam" id="TIGR02980">
    <property type="entry name" value="SigBFG"/>
    <property type="match status" value="1"/>
</dbReference>
<keyword evidence="3" id="KW-0238">DNA-binding</keyword>
<dbReference type="PRINTS" id="PR00046">
    <property type="entry name" value="SIGMA70FCT"/>
</dbReference>
<protein>
    <submittedName>
        <fullName evidence="6">SigB/SigF/SigG family RNA polymerase sigma factor</fullName>
    </submittedName>
</protein>
<dbReference type="Proteomes" id="UP001470288">
    <property type="component" value="Unassembled WGS sequence"/>
</dbReference>
<comment type="caution">
    <text evidence="6">The sequence shown here is derived from an EMBL/GenBank/DDBJ whole genome shotgun (WGS) entry which is preliminary data.</text>
</comment>
<dbReference type="InterPro" id="IPR007630">
    <property type="entry name" value="RNA_pol_sigma70_r4"/>
</dbReference>
<dbReference type="InterPro" id="IPR014284">
    <property type="entry name" value="RNA_pol_sigma-70_dom"/>
</dbReference>
<dbReference type="Gene3D" id="1.20.120.1810">
    <property type="match status" value="1"/>
</dbReference>
<dbReference type="NCBIfam" id="TIGR02937">
    <property type="entry name" value="sigma70-ECF"/>
    <property type="match status" value="1"/>
</dbReference>
<gene>
    <name evidence="6" type="ORF">WMO62_12850</name>
</gene>
<dbReference type="RefSeq" id="WP_117499631.1">
    <property type="nucleotide sequence ID" value="NZ_JBBMFC010000025.1"/>
</dbReference>
<evidence type="ECO:0000256" key="1">
    <source>
        <dbReference type="ARBA" id="ARBA00023015"/>
    </source>
</evidence>
<dbReference type="InterPro" id="IPR013325">
    <property type="entry name" value="RNA_pol_sigma_r2"/>
</dbReference>
<dbReference type="InterPro" id="IPR036388">
    <property type="entry name" value="WH-like_DNA-bd_sf"/>
</dbReference>
<dbReference type="Pfam" id="PF04539">
    <property type="entry name" value="Sigma70_r3"/>
    <property type="match status" value="1"/>
</dbReference>
<dbReference type="InterPro" id="IPR007627">
    <property type="entry name" value="RNA_pol_sigma70_r2"/>
</dbReference>
<feature type="domain" description="RNA polymerase sigma-70" evidence="5">
    <location>
        <begin position="46"/>
        <end position="59"/>
    </location>
</feature>
<dbReference type="PANTHER" id="PTHR30385:SF4">
    <property type="entry name" value="RNA POLYMERASE SIGMA-E FACTOR"/>
    <property type="match status" value="1"/>
</dbReference>
<dbReference type="InterPro" id="IPR014322">
    <property type="entry name" value="RNA_pol_sigma-B/F/G"/>
</dbReference>
<evidence type="ECO:0000313" key="7">
    <source>
        <dbReference type="Proteomes" id="UP001470288"/>
    </source>
</evidence>
<dbReference type="PANTHER" id="PTHR30385">
    <property type="entry name" value="SIGMA FACTOR F FLAGELLAR"/>
    <property type="match status" value="1"/>
</dbReference>
<dbReference type="InterPro" id="IPR013324">
    <property type="entry name" value="RNA_pol_sigma_r3/r4-like"/>
</dbReference>
<dbReference type="SUPFAM" id="SSF88946">
    <property type="entry name" value="Sigma2 domain of RNA polymerase sigma factors"/>
    <property type="match status" value="1"/>
</dbReference>